<feature type="domain" description="DUF3857" evidence="3">
    <location>
        <begin position="61"/>
        <end position="220"/>
    </location>
</feature>
<dbReference type="InterPro" id="IPR038765">
    <property type="entry name" value="Papain-like_cys_pep_sf"/>
</dbReference>
<evidence type="ECO:0000313" key="4">
    <source>
        <dbReference type="EMBL" id="QRR02366.1"/>
    </source>
</evidence>
<name>A0ABX7I8D8_9BACT</name>
<proteinExistence type="predicted"/>
<dbReference type="Pfam" id="PF12969">
    <property type="entry name" value="DUF3857"/>
    <property type="match status" value="1"/>
</dbReference>
<dbReference type="Pfam" id="PF01841">
    <property type="entry name" value="Transglut_core"/>
    <property type="match status" value="1"/>
</dbReference>
<evidence type="ECO:0000259" key="2">
    <source>
        <dbReference type="Pfam" id="PF01841"/>
    </source>
</evidence>
<reference evidence="4 5" key="1">
    <citation type="submission" date="2020-06" db="EMBL/GenBank/DDBJ databases">
        <title>Dyadobacter sandarakinus sp. nov., isolated from the soil of the Arctic Yellow River Station.</title>
        <authorList>
            <person name="Zhang Y."/>
            <person name="Peng F."/>
        </authorList>
    </citation>
    <scope>NUCLEOTIDE SEQUENCE [LARGE SCALE GENOMIC DNA]</scope>
    <source>
        <strain evidence="4 5">Q3-56</strain>
    </source>
</reference>
<evidence type="ECO:0000256" key="1">
    <source>
        <dbReference type="SAM" id="SignalP"/>
    </source>
</evidence>
<organism evidence="4 5">
    <name type="scientific">Dyadobacter sandarakinus</name>
    <dbReference type="NCBI Taxonomy" id="2747268"/>
    <lineage>
        <taxon>Bacteria</taxon>
        <taxon>Pseudomonadati</taxon>
        <taxon>Bacteroidota</taxon>
        <taxon>Cytophagia</taxon>
        <taxon>Cytophagales</taxon>
        <taxon>Spirosomataceae</taxon>
        <taxon>Dyadobacter</taxon>
    </lineage>
</organism>
<gene>
    <name evidence="4" type="ORF">HWI92_16340</name>
</gene>
<feature type="chain" id="PRO_5047348843" evidence="1">
    <location>
        <begin position="24"/>
        <end position="645"/>
    </location>
</feature>
<protein>
    <submittedName>
        <fullName evidence="4">DUF3857 and transglutaminase domain-containing protein</fullName>
    </submittedName>
</protein>
<dbReference type="SUPFAM" id="SSF54001">
    <property type="entry name" value="Cysteine proteinases"/>
    <property type="match status" value="1"/>
</dbReference>
<evidence type="ECO:0000259" key="3">
    <source>
        <dbReference type="Pfam" id="PF12969"/>
    </source>
</evidence>
<feature type="signal peptide" evidence="1">
    <location>
        <begin position="1"/>
        <end position="23"/>
    </location>
</feature>
<dbReference type="InterPro" id="IPR024618">
    <property type="entry name" value="DUF3857"/>
</dbReference>
<accession>A0ABX7I8D8</accession>
<dbReference type="EMBL" id="CP056775">
    <property type="protein sequence ID" value="QRR02366.1"/>
    <property type="molecule type" value="Genomic_DNA"/>
</dbReference>
<dbReference type="Gene3D" id="2.60.120.1130">
    <property type="match status" value="1"/>
</dbReference>
<feature type="domain" description="Transglutaminase-like" evidence="2">
    <location>
        <begin position="285"/>
        <end position="354"/>
    </location>
</feature>
<sequence length="645" mass="72937">MKNRFKILLSVLFCSVCMFPAFAQQDYSIAKINPALLEGADAVIRFSETQWEILSKAEARSKVRIAVTILNERGEEKYNSFQVGYDKFTKITDISGNLYDASGKSVKKLRANEIADFGQGDGADDITDSRMKSADFGRKSYPYPYTVEFSYETRDRNMMFYPRWMPASNPKASVELSRFVIKAPAGFVFRYKEYNGAPKVVITKNVDNADLYEWQMAQQPVEKKDDMYPLPLTDRIPMVIAAPAEFEIQDYKGNFNSWEDLSRFYYTLNAGRDKLPPATIAEIDKLVKDAKTDHEKIRLVYKWMQARSRYVSIQLGIGGWQTIDALTVAGKGYGDCKALTNFTIAALKQAGIPAYAALIRSGREASMMEDFPSSQFNHVIACALAGKDTLWLECTSQKVQPNFMGTFTGGRSALLVMPQGGRLVRTPDYKAAQNTRTSRVRVNLEQTGTGQIETQVLYTGLQQELRSAVLHGINKEEQKKWLMQQINLPSMDLLRFELSESMAGEPEVTEKLSMNVRNCATKTGTRLFVKPSLMARSFELPADTDRATDFYLPHSAYNFTDVDTIAYTIPADYALETSLPAFKIESTFGLYEMKSSLLNNQLVCWRKVVINGGRYPSKDFAAWVDFLKKIRKADRAQVVFVEKKT</sequence>
<evidence type="ECO:0000313" key="5">
    <source>
        <dbReference type="Proteomes" id="UP000612680"/>
    </source>
</evidence>
<keyword evidence="5" id="KW-1185">Reference proteome</keyword>
<dbReference type="Gene3D" id="2.60.40.3140">
    <property type="match status" value="1"/>
</dbReference>
<dbReference type="Proteomes" id="UP000612680">
    <property type="component" value="Chromosome"/>
</dbReference>
<keyword evidence="1" id="KW-0732">Signal</keyword>
<dbReference type="InterPro" id="IPR002931">
    <property type="entry name" value="Transglutaminase-like"/>
</dbReference>
<dbReference type="Gene3D" id="3.10.620.30">
    <property type="match status" value="1"/>
</dbReference>